<dbReference type="InterPro" id="IPR051615">
    <property type="entry name" value="Transcr_Regulatory_Elem"/>
</dbReference>
<evidence type="ECO:0000256" key="6">
    <source>
        <dbReference type="ARBA" id="ARBA00023242"/>
    </source>
</evidence>
<evidence type="ECO:0000313" key="8">
    <source>
        <dbReference type="EMBL" id="KAK5060167.1"/>
    </source>
</evidence>
<keyword evidence="5" id="KW-0804">Transcription</keyword>
<keyword evidence="9" id="KW-1185">Reference proteome</keyword>
<feature type="domain" description="Xylanolytic transcriptional activator regulatory" evidence="7">
    <location>
        <begin position="230"/>
        <end position="383"/>
    </location>
</feature>
<proteinExistence type="predicted"/>
<gene>
    <name evidence="8" type="ORF">LTR84_010051</name>
</gene>
<keyword evidence="6" id="KW-0539">Nucleus</keyword>
<evidence type="ECO:0000256" key="4">
    <source>
        <dbReference type="ARBA" id="ARBA00023125"/>
    </source>
</evidence>
<dbReference type="Proteomes" id="UP001358417">
    <property type="component" value="Unassembled WGS sequence"/>
</dbReference>
<evidence type="ECO:0000256" key="1">
    <source>
        <dbReference type="ARBA" id="ARBA00022723"/>
    </source>
</evidence>
<evidence type="ECO:0000256" key="5">
    <source>
        <dbReference type="ARBA" id="ARBA00023163"/>
    </source>
</evidence>
<dbReference type="GO" id="GO:0008270">
    <property type="term" value="F:zinc ion binding"/>
    <property type="evidence" value="ECO:0007669"/>
    <property type="project" value="InterPro"/>
</dbReference>
<dbReference type="GO" id="GO:0006351">
    <property type="term" value="P:DNA-templated transcription"/>
    <property type="evidence" value="ECO:0007669"/>
    <property type="project" value="InterPro"/>
</dbReference>
<dbReference type="Pfam" id="PF04082">
    <property type="entry name" value="Fungal_trans"/>
    <property type="match status" value="1"/>
</dbReference>
<protein>
    <recommendedName>
        <fullName evidence="7">Xylanolytic transcriptional activator regulatory domain-containing protein</fullName>
    </recommendedName>
</protein>
<dbReference type="PANTHER" id="PTHR31313">
    <property type="entry name" value="TY1 ENHANCER ACTIVATOR"/>
    <property type="match status" value="1"/>
</dbReference>
<comment type="caution">
    <text evidence="8">The sequence shown here is derived from an EMBL/GenBank/DDBJ whole genome shotgun (WGS) entry which is preliminary data.</text>
</comment>
<accession>A0AAV9NK32</accession>
<evidence type="ECO:0000256" key="3">
    <source>
        <dbReference type="ARBA" id="ARBA00023015"/>
    </source>
</evidence>
<dbReference type="EMBL" id="JAVRRD010000004">
    <property type="protein sequence ID" value="KAK5060167.1"/>
    <property type="molecule type" value="Genomic_DNA"/>
</dbReference>
<dbReference type="GO" id="GO:0003677">
    <property type="term" value="F:DNA binding"/>
    <property type="evidence" value="ECO:0007669"/>
    <property type="project" value="UniProtKB-KW"/>
</dbReference>
<dbReference type="InterPro" id="IPR007219">
    <property type="entry name" value="XnlR_reg_dom"/>
</dbReference>
<dbReference type="RefSeq" id="XP_064709988.1">
    <property type="nucleotide sequence ID" value="XM_064853589.1"/>
</dbReference>
<name>A0AAV9NK32_9EURO</name>
<keyword evidence="3" id="KW-0805">Transcription regulation</keyword>
<keyword evidence="4" id="KW-0238">DNA-binding</keyword>
<dbReference type="PANTHER" id="PTHR31313:SF77">
    <property type="entry name" value="ZN(II)2CYS6 TRANSCRIPTION FACTOR (EUROFUNG)"/>
    <property type="match status" value="1"/>
</dbReference>
<evidence type="ECO:0000256" key="2">
    <source>
        <dbReference type="ARBA" id="ARBA00022833"/>
    </source>
</evidence>
<keyword evidence="2" id="KW-0862">Zinc</keyword>
<dbReference type="GeneID" id="89978209"/>
<dbReference type="CDD" id="cd12148">
    <property type="entry name" value="fungal_TF_MHR"/>
    <property type="match status" value="1"/>
</dbReference>
<reference evidence="8 9" key="1">
    <citation type="submission" date="2023-08" db="EMBL/GenBank/DDBJ databases">
        <title>Black Yeasts Isolated from many extreme environments.</title>
        <authorList>
            <person name="Coleine C."/>
            <person name="Stajich J.E."/>
            <person name="Selbmann L."/>
        </authorList>
    </citation>
    <scope>NUCLEOTIDE SEQUENCE [LARGE SCALE GENOMIC DNA]</scope>
    <source>
        <strain evidence="8 9">CCFEE 5792</strain>
    </source>
</reference>
<keyword evidence="1" id="KW-0479">Metal-binding</keyword>
<organism evidence="8 9">
    <name type="scientific">Exophiala bonariae</name>
    <dbReference type="NCBI Taxonomy" id="1690606"/>
    <lineage>
        <taxon>Eukaryota</taxon>
        <taxon>Fungi</taxon>
        <taxon>Dikarya</taxon>
        <taxon>Ascomycota</taxon>
        <taxon>Pezizomycotina</taxon>
        <taxon>Eurotiomycetes</taxon>
        <taxon>Chaetothyriomycetidae</taxon>
        <taxon>Chaetothyriales</taxon>
        <taxon>Herpotrichiellaceae</taxon>
        <taxon>Exophiala</taxon>
    </lineage>
</organism>
<evidence type="ECO:0000313" key="9">
    <source>
        <dbReference type="Proteomes" id="UP001358417"/>
    </source>
</evidence>
<evidence type="ECO:0000259" key="7">
    <source>
        <dbReference type="Pfam" id="PF04082"/>
    </source>
</evidence>
<sequence length="385" mass="42624">MSLRTAIDVLYRRVETLTDLANQNGISIPPLSGDEQSLLDQICANLELPLDRILPGMKSSESHISRLDPVALSDTPLPGIALLDDSLMYTAIPEDCQQNSTMTYDFQTWADFTTIGLWDGSPSDWPWQILNNPIAEMNLPTELPVSNVSSDDEGDANIVPRLAARFGSLRVSHDGSLRYYGSASNHHFLGKPVHSDLDDKAHDIERECAIALETAQLDREVPFDLQEHLIDLFFKWHNTSHSTVDRATFESARLQENGGKLGFCSQSLVSVICALGAAFSERYHASFITFPKPMASFFADKSKVLLEVELESPNVTTVQTLLLLSSHEATNGHDARVWLYSGMAMRLAFALGLHVDSTPFVEQGLISAKEADARKKTFWSCLVVN</sequence>
<dbReference type="AlphaFoldDB" id="A0AAV9NK32"/>